<dbReference type="RefSeq" id="WP_379681502.1">
    <property type="nucleotide sequence ID" value="NZ_JBHLWP010000020.1"/>
</dbReference>
<evidence type="ECO:0000313" key="8">
    <source>
        <dbReference type="Proteomes" id="UP001589773"/>
    </source>
</evidence>
<comment type="similarity">
    <text evidence="1">Belongs to the peptidase U62 family.</text>
</comment>
<feature type="domain" description="Metalloprotease TldD/E C-terminal" evidence="6">
    <location>
        <begin position="289"/>
        <end position="524"/>
    </location>
</feature>
<comment type="caution">
    <text evidence="7">The sequence shown here is derived from an EMBL/GenBank/DDBJ whole genome shotgun (WGS) entry which is preliminary data.</text>
</comment>
<feature type="domain" description="Metalloprotease TldD/E N-terminal" evidence="5">
    <location>
        <begin position="59"/>
        <end position="123"/>
    </location>
</feature>
<evidence type="ECO:0000259" key="5">
    <source>
        <dbReference type="Pfam" id="PF01523"/>
    </source>
</evidence>
<dbReference type="Proteomes" id="UP001589773">
    <property type="component" value="Unassembled WGS sequence"/>
</dbReference>
<dbReference type="Gene3D" id="3.30.2290.10">
    <property type="entry name" value="PmbA/TldD superfamily"/>
    <property type="match status" value="1"/>
</dbReference>
<dbReference type="InterPro" id="IPR002510">
    <property type="entry name" value="Metalloprtase-TldD/E_N"/>
</dbReference>
<reference evidence="7 8" key="1">
    <citation type="submission" date="2024-09" db="EMBL/GenBank/DDBJ databases">
        <authorList>
            <person name="Sun Q."/>
            <person name="Mori K."/>
        </authorList>
    </citation>
    <scope>NUCLEOTIDE SEQUENCE [LARGE SCALE GENOMIC DNA]</scope>
    <source>
        <strain evidence="7 8">CCM 7792</strain>
    </source>
</reference>
<keyword evidence="2" id="KW-0645">Protease</keyword>
<organism evidence="7 8">
    <name type="scientific">Massilia consociata</name>
    <dbReference type="NCBI Taxonomy" id="760117"/>
    <lineage>
        <taxon>Bacteria</taxon>
        <taxon>Pseudomonadati</taxon>
        <taxon>Pseudomonadota</taxon>
        <taxon>Betaproteobacteria</taxon>
        <taxon>Burkholderiales</taxon>
        <taxon>Oxalobacteraceae</taxon>
        <taxon>Telluria group</taxon>
        <taxon>Massilia</taxon>
    </lineage>
</organism>
<keyword evidence="8" id="KW-1185">Reference proteome</keyword>
<dbReference type="SUPFAM" id="SSF111283">
    <property type="entry name" value="Putative modulator of DNA gyrase, PmbA/TldD"/>
    <property type="match status" value="1"/>
</dbReference>
<evidence type="ECO:0000256" key="2">
    <source>
        <dbReference type="ARBA" id="ARBA00022670"/>
    </source>
</evidence>
<proteinExistence type="inferred from homology"/>
<accession>A0ABV6FLQ6</accession>
<dbReference type="InterPro" id="IPR035068">
    <property type="entry name" value="TldD/PmbA_N"/>
</dbReference>
<dbReference type="InterPro" id="IPR051463">
    <property type="entry name" value="Peptidase_U62_metallo"/>
</dbReference>
<dbReference type="InterPro" id="IPR036059">
    <property type="entry name" value="TldD/PmbA_sf"/>
</dbReference>
<evidence type="ECO:0000256" key="1">
    <source>
        <dbReference type="ARBA" id="ARBA00005836"/>
    </source>
</evidence>
<dbReference type="EMBL" id="JBHLWP010000020">
    <property type="protein sequence ID" value="MFC0254234.1"/>
    <property type="molecule type" value="Genomic_DNA"/>
</dbReference>
<keyword evidence="3" id="KW-0378">Hydrolase</keyword>
<evidence type="ECO:0000256" key="4">
    <source>
        <dbReference type="ARBA" id="ARBA00023049"/>
    </source>
</evidence>
<dbReference type="PANTHER" id="PTHR30624">
    <property type="entry name" value="UNCHARACTERIZED PROTEIN TLDD AND PMBA"/>
    <property type="match status" value="1"/>
</dbReference>
<keyword evidence="4" id="KW-0482">Metalloprotease</keyword>
<evidence type="ECO:0000313" key="7">
    <source>
        <dbReference type="EMBL" id="MFC0254234.1"/>
    </source>
</evidence>
<dbReference type="Pfam" id="PF01523">
    <property type="entry name" value="PmbA_TldD_1st"/>
    <property type="match status" value="1"/>
</dbReference>
<dbReference type="Pfam" id="PF19289">
    <property type="entry name" value="PmbA_TldD_3rd"/>
    <property type="match status" value="1"/>
</dbReference>
<protein>
    <submittedName>
        <fullName evidence="7">TldD/PmbA family protein</fullName>
    </submittedName>
</protein>
<name>A0ABV6FLQ6_9BURK</name>
<evidence type="ECO:0000259" key="6">
    <source>
        <dbReference type="Pfam" id="PF19289"/>
    </source>
</evidence>
<gene>
    <name evidence="7" type="ORF">ACFFJK_20275</name>
</gene>
<dbReference type="InterPro" id="IPR045569">
    <property type="entry name" value="Metalloprtase-TldD/E_C"/>
</dbReference>
<sequence length="545" mass="59317">MERRKFLQIGAGTAGAMLIPVFGNAIAAEELLNPMAASAKKVLADVALNAATKAGASYCDVRIGRYLNQFIITRDLNVENISNTESSGVGVRVIANGAYGFASTNSMTPDSVAEAARQAVAIAKANAKLQTEPVRLAPVKGVGEVAWATPVLKDWRAIPVKQKADMLIAANKAGLDAGANFMTASLFQINQQKYFASTDGSYIDQDVHRLWAPINATAVDKASGKFRSRAGLSSPVSMGYEYFDAKASDKVRAAGGVTTLYTNSYDIVEDARLAGKQAREKLTAKSVEPGKYDLVLSPEHLFLTIHENVGHPTELDRVLGYEANYAGTSFVGLDKWESKKFKYGSERVNFVADRTTPGSLGLIGYDDEGVRAKKWDIIRNGILVNYQATRDQAHIIGEKESHGCSYADSWSTIQFQRMPNISLEPGKARLTPDEMIKDVKKGIYILGRGSYSIDQQRYNSQFGGTLFYEIRNGKITGPLEDVAYQTNTQEFWNACSAICDERDWRMGGSFFDGKGQPSQVSAVSHGSSTSRFNGINVINTARKIG</sequence>
<evidence type="ECO:0000256" key="3">
    <source>
        <dbReference type="ARBA" id="ARBA00022801"/>
    </source>
</evidence>
<dbReference type="PANTHER" id="PTHR30624:SF10">
    <property type="entry name" value="CONSERVED PROTEIN"/>
    <property type="match status" value="1"/>
</dbReference>